<feature type="domain" description="Fe/B12 periplasmic-binding" evidence="4">
    <location>
        <begin position="52"/>
        <end position="299"/>
    </location>
</feature>
<dbReference type="PANTHER" id="PTHR30535">
    <property type="entry name" value="VITAMIN B12-BINDING PROTEIN"/>
    <property type="match status" value="1"/>
</dbReference>
<gene>
    <name evidence="5" type="ordered locus">LMRG_00535</name>
</gene>
<dbReference type="InterPro" id="IPR050902">
    <property type="entry name" value="ABC_Transporter_SBP"/>
</dbReference>
<organism evidence="5 6">
    <name type="scientific">Listeria monocytogenes serotype 1/2a (strain 10403S)</name>
    <dbReference type="NCBI Taxonomy" id="393133"/>
    <lineage>
        <taxon>Bacteria</taxon>
        <taxon>Bacillati</taxon>
        <taxon>Bacillota</taxon>
        <taxon>Bacilli</taxon>
        <taxon>Bacillales</taxon>
        <taxon>Listeriaceae</taxon>
        <taxon>Listeria</taxon>
    </lineage>
</organism>
<protein>
    <submittedName>
        <fullName evidence="5">Iron complex transport system substrate-binding protein</fullName>
    </submittedName>
</protein>
<dbReference type="InterPro" id="IPR002491">
    <property type="entry name" value="ABC_transptr_periplasmic_BD"/>
</dbReference>
<dbReference type="CDD" id="cd01143">
    <property type="entry name" value="YvrC"/>
    <property type="match status" value="1"/>
</dbReference>
<feature type="signal peptide" evidence="3">
    <location>
        <begin position="1"/>
        <end position="20"/>
    </location>
</feature>
<comment type="similarity">
    <text evidence="1">Belongs to the bacterial solute-binding protein 8 family.</text>
</comment>
<reference evidence="6" key="1">
    <citation type="submission" date="2010-04" db="EMBL/GenBank/DDBJ databases">
        <title>The genome sequence of Listeria monocytogenes strain 10403S.</title>
        <authorList>
            <consortium name="The Broad Institute Genome Sequencing Platform"/>
            <consortium name="The Broad Institute Genome Sequencing Center for Infectious Disease."/>
            <person name="Borowsky M."/>
            <person name="Borodovsky M."/>
            <person name="Young S.K."/>
            <person name="Zeng Q."/>
            <person name="Koehrsen M."/>
            <person name="Fitzgerald M."/>
            <person name="Wiedmann M."/>
            <person name="Swaminathan B."/>
            <person name="Lauer P."/>
            <person name="Portnoy D."/>
            <person name="Cossart P."/>
            <person name="Buchrieser C."/>
            <person name="Higgins D."/>
            <person name="Abouelleil A."/>
            <person name="Alvarado L."/>
            <person name="Arachchi H.M."/>
            <person name="Berlin A."/>
            <person name="Borenstein D."/>
            <person name="Brown A."/>
            <person name="Chapman S.B."/>
            <person name="Chen Z."/>
            <person name="Dunbar C.D."/>
            <person name="Engels R."/>
            <person name="Freedman E."/>
            <person name="Gearin G."/>
            <person name="Gellesch M."/>
            <person name="Goldberg J."/>
            <person name="Griggs A."/>
            <person name="Gujja S."/>
            <person name="Heilman E."/>
            <person name="Heiman D."/>
            <person name="Howarth C."/>
            <person name="Jen D."/>
            <person name="Larson L."/>
            <person name="Lui A."/>
            <person name="MacDonald J."/>
            <person name="Mehta T."/>
            <person name="Montmayeur A."/>
            <person name="Neiman D."/>
            <person name="Park D."/>
            <person name="Pearson M."/>
            <person name="Priest M."/>
            <person name="Richards J."/>
            <person name="Roberts A."/>
            <person name="Saif S."/>
            <person name="Shea T."/>
            <person name="Shenoy N."/>
            <person name="Sisk P."/>
            <person name="Stolte C."/>
            <person name="Sykes S."/>
            <person name="Walk T."/>
            <person name="White J."/>
            <person name="Yandava C."/>
            <person name="Haas B."/>
            <person name="Nusbaum C."/>
            <person name="Birren B."/>
        </authorList>
    </citation>
    <scope>NUCLEOTIDE SEQUENCE [LARGE SCALE GENOMIC DNA]</scope>
    <source>
        <strain evidence="6">10403S</strain>
    </source>
</reference>
<evidence type="ECO:0000256" key="1">
    <source>
        <dbReference type="ARBA" id="ARBA00008814"/>
    </source>
</evidence>
<dbReference type="HOGENOM" id="CLU_038034_2_5_9"/>
<dbReference type="PANTHER" id="PTHR30535:SF34">
    <property type="entry name" value="MOLYBDATE-BINDING PROTEIN MOLA"/>
    <property type="match status" value="1"/>
</dbReference>
<dbReference type="FunFam" id="3.40.50.1980:FF:000035">
    <property type="entry name" value="Iron ABC transporter substrate-binding protein"/>
    <property type="match status" value="1"/>
</dbReference>
<dbReference type="GO" id="GO:0071281">
    <property type="term" value="P:cellular response to iron ion"/>
    <property type="evidence" value="ECO:0007669"/>
    <property type="project" value="TreeGrafter"/>
</dbReference>
<dbReference type="NCBIfam" id="NF038402">
    <property type="entry name" value="TroA_like"/>
    <property type="match status" value="1"/>
</dbReference>
<dbReference type="EMBL" id="CP002002">
    <property type="protein sequence ID" value="AEO06073.1"/>
    <property type="molecule type" value="Genomic_DNA"/>
</dbReference>
<dbReference type="SUPFAM" id="SSF53807">
    <property type="entry name" value="Helical backbone' metal receptor"/>
    <property type="match status" value="1"/>
</dbReference>
<evidence type="ECO:0000256" key="3">
    <source>
        <dbReference type="SAM" id="SignalP"/>
    </source>
</evidence>
<accession>A0A0H3GB26</accession>
<proteinExistence type="inferred from homology"/>
<dbReference type="RefSeq" id="WP_014600718.1">
    <property type="nucleotide sequence ID" value="NC_017544.1"/>
</dbReference>
<dbReference type="Gene3D" id="3.40.50.1980">
    <property type="entry name" value="Nitrogenase molybdenum iron protein domain"/>
    <property type="match status" value="2"/>
</dbReference>
<dbReference type="Pfam" id="PF01497">
    <property type="entry name" value="Peripla_BP_2"/>
    <property type="match status" value="1"/>
</dbReference>
<dbReference type="PROSITE" id="PS51257">
    <property type="entry name" value="PROKAR_LIPOPROTEIN"/>
    <property type="match status" value="1"/>
</dbReference>
<dbReference type="KEGG" id="lmt:LMRG_00535"/>
<dbReference type="FunFam" id="3.40.50.1980:FF:000044">
    <property type="entry name" value="ABC transporter substrate-binding protein"/>
    <property type="match status" value="1"/>
</dbReference>
<dbReference type="Proteomes" id="UP000001288">
    <property type="component" value="Chromosome"/>
</dbReference>
<evidence type="ECO:0000313" key="5">
    <source>
        <dbReference type="EMBL" id="AEO06073.1"/>
    </source>
</evidence>
<evidence type="ECO:0000313" key="6">
    <source>
        <dbReference type="Proteomes" id="UP000001288"/>
    </source>
</evidence>
<sequence length="299" mass="32717">MKWFKGIAVVLLLAILTACGNTEVKETTKQTEEIKVKDATGETITLKKAPTKIVSLIPSNTEILFALGLGDEVKGVSAYDDYPKEAQKIEKVTSTSVDTEKIIALKPDLVLGHESMLATEKDAYKMLTDAGINVFVVPDATNLKEVEKSIATIGDLTGTEKEATKVTDSMEKQKVAIEKKAKELKTSPKVWIEISPDLYTAGKGTFMNEMLELAGGTNIVTESGFIPYNEEKVVELQPDIILSVYPDAKSTIQKRAAWKDIPAIKNDKIYEMDANKLSRPGPRLLEGAADIQAVLEKNN</sequence>
<dbReference type="AlphaFoldDB" id="A0A0H3GB26"/>
<feature type="chain" id="PRO_5038411850" evidence="3">
    <location>
        <begin position="21"/>
        <end position="299"/>
    </location>
</feature>
<dbReference type="InterPro" id="IPR054828">
    <property type="entry name" value="Vit_B12_bind_prot"/>
</dbReference>
<name>A0A0H3GB26_LISM4</name>
<evidence type="ECO:0000256" key="2">
    <source>
        <dbReference type="ARBA" id="ARBA00022729"/>
    </source>
</evidence>
<keyword evidence="2 3" id="KW-0732">Signal</keyword>
<dbReference type="PROSITE" id="PS50983">
    <property type="entry name" value="FE_B12_PBP"/>
    <property type="match status" value="1"/>
</dbReference>
<evidence type="ECO:0000259" key="4">
    <source>
        <dbReference type="PROSITE" id="PS50983"/>
    </source>
</evidence>